<dbReference type="PIRSF" id="PIRSF006487">
    <property type="entry name" value="GcvT"/>
    <property type="match status" value="1"/>
</dbReference>
<gene>
    <name evidence="2" type="ORF">GCM10022232_17890</name>
</gene>
<dbReference type="Pfam" id="PF01571">
    <property type="entry name" value="GCV_T"/>
    <property type="match status" value="1"/>
</dbReference>
<protein>
    <submittedName>
        <fullName evidence="2">Aminomethyltransferase family protein</fullName>
    </submittedName>
</protein>
<dbReference type="PANTHER" id="PTHR43757:SF2">
    <property type="entry name" value="AMINOMETHYLTRANSFERASE, MITOCHONDRIAL"/>
    <property type="match status" value="1"/>
</dbReference>
<evidence type="ECO:0000313" key="3">
    <source>
        <dbReference type="Proteomes" id="UP001500456"/>
    </source>
</evidence>
<dbReference type="InterPro" id="IPR029043">
    <property type="entry name" value="GcvT/YgfZ_C"/>
</dbReference>
<dbReference type="PANTHER" id="PTHR43757">
    <property type="entry name" value="AMINOMETHYLTRANSFERASE"/>
    <property type="match status" value="1"/>
</dbReference>
<proteinExistence type="predicted"/>
<name>A0ABP7QNE2_9ACTN</name>
<evidence type="ECO:0000313" key="2">
    <source>
        <dbReference type="EMBL" id="GAA3985495.1"/>
    </source>
</evidence>
<dbReference type="InterPro" id="IPR027266">
    <property type="entry name" value="TrmE/GcvT-like"/>
</dbReference>
<dbReference type="InterPro" id="IPR028896">
    <property type="entry name" value="GcvT/YgfZ/DmdA"/>
</dbReference>
<dbReference type="SUPFAM" id="SSF103025">
    <property type="entry name" value="Folate-binding domain"/>
    <property type="match status" value="1"/>
</dbReference>
<keyword evidence="3" id="KW-1185">Reference proteome</keyword>
<dbReference type="InterPro" id="IPR006222">
    <property type="entry name" value="GCVT_N"/>
</dbReference>
<evidence type="ECO:0000259" key="1">
    <source>
        <dbReference type="Pfam" id="PF01571"/>
    </source>
</evidence>
<dbReference type="RefSeq" id="WP_345562322.1">
    <property type="nucleotide sequence ID" value="NZ_BAAAZX010000004.1"/>
</dbReference>
<dbReference type="EMBL" id="BAAAZX010000004">
    <property type="protein sequence ID" value="GAA3985495.1"/>
    <property type="molecule type" value="Genomic_DNA"/>
</dbReference>
<dbReference type="SUPFAM" id="SSF101790">
    <property type="entry name" value="Aminomethyltransferase beta-barrel domain"/>
    <property type="match status" value="1"/>
</dbReference>
<reference evidence="3" key="1">
    <citation type="journal article" date="2019" name="Int. J. Syst. Evol. Microbiol.">
        <title>The Global Catalogue of Microorganisms (GCM) 10K type strain sequencing project: providing services to taxonomists for standard genome sequencing and annotation.</title>
        <authorList>
            <consortium name="The Broad Institute Genomics Platform"/>
            <consortium name="The Broad Institute Genome Sequencing Center for Infectious Disease"/>
            <person name="Wu L."/>
            <person name="Ma J."/>
        </authorList>
    </citation>
    <scope>NUCLEOTIDE SEQUENCE [LARGE SCALE GENOMIC DNA]</scope>
    <source>
        <strain evidence="3">JCM 16924</strain>
    </source>
</reference>
<sequence length="461" mass="50520">MSGNGNAVGPGGPGETGLVALHDVPAYPDILTYVNAVGGLHIWEGDGWKQESMSWKTTSYLASNLSQLPEVTFSGPHAQEFLSRLSINNVYKWPVGTSKHLVMLDEHGYIANHGLAVRDSEESFRHFAAMPWPMYQAPSLGLDVEIKLRDIFLFQVAGPTSLQVLERLIGEPLRELKFLGVQQVSIPGIDASVEIELSRIGMAGTLAYELRGPLEHGPAVFDAAFQAGKEFGLKRLGWRTYVVNHTEAGFPQQNATFLPAVLADPGFVTHPVFGAVFLPSQVEGPLPGSADPKDLTARLRTPFEVNWGWMAKFDHDFIGREALEAEAANPRRRTVVLRWNKEDVLDVFASQFEPGEEYKHFEFPIAPQAAAGANADLVTKDGKQVGVSSVAVYSYYYREMISHSTIDVNLAEIGTEVVVHWGDHGGPIKPIRATVERFPYLDLPTNKDFDLSSIPSGVASA</sequence>
<dbReference type="Gene3D" id="3.30.1360.120">
    <property type="entry name" value="Probable tRNA modification gtpase trme, domain 1"/>
    <property type="match status" value="1"/>
</dbReference>
<comment type="caution">
    <text evidence="2">The sequence shown here is derived from an EMBL/GenBank/DDBJ whole genome shotgun (WGS) entry which is preliminary data.</text>
</comment>
<organism evidence="2 3">
    <name type="scientific">Streptomyces plumbiresistens</name>
    <dbReference type="NCBI Taxonomy" id="511811"/>
    <lineage>
        <taxon>Bacteria</taxon>
        <taxon>Bacillati</taxon>
        <taxon>Actinomycetota</taxon>
        <taxon>Actinomycetes</taxon>
        <taxon>Kitasatosporales</taxon>
        <taxon>Streptomycetaceae</taxon>
        <taxon>Streptomyces</taxon>
    </lineage>
</organism>
<dbReference type="Proteomes" id="UP001500456">
    <property type="component" value="Unassembled WGS sequence"/>
</dbReference>
<accession>A0ABP7QNE2</accession>
<feature type="domain" description="GCVT N-terminal" evidence="1">
    <location>
        <begin position="63"/>
        <end position="252"/>
    </location>
</feature>